<dbReference type="SUPFAM" id="SSF53098">
    <property type="entry name" value="Ribonuclease H-like"/>
    <property type="match status" value="1"/>
</dbReference>
<dbReference type="CDD" id="cd02846">
    <property type="entry name" value="PAZ_argonaute_like"/>
    <property type="match status" value="1"/>
</dbReference>
<dbReference type="EMBL" id="CAJFCV020000003">
    <property type="protein sequence ID" value="CAG9110609.1"/>
    <property type="molecule type" value="Genomic_DNA"/>
</dbReference>
<dbReference type="InterPro" id="IPR012337">
    <property type="entry name" value="RNaseH-like_sf"/>
</dbReference>
<dbReference type="Pfam" id="PF02170">
    <property type="entry name" value="PAZ"/>
    <property type="match status" value="1"/>
</dbReference>
<dbReference type="PROSITE" id="PS50822">
    <property type="entry name" value="PIWI"/>
    <property type="match status" value="1"/>
</dbReference>
<name>A0A7I8WGV6_BURXY</name>
<dbReference type="Gene3D" id="3.40.50.2300">
    <property type="match status" value="1"/>
</dbReference>
<comment type="similarity">
    <text evidence="1">Belongs to the argonaute family.</text>
</comment>
<dbReference type="InterPro" id="IPR036085">
    <property type="entry name" value="PAZ_dom_sf"/>
</dbReference>
<dbReference type="Gene3D" id="3.30.420.10">
    <property type="entry name" value="Ribonuclease H-like superfamily/Ribonuclease H"/>
    <property type="match status" value="1"/>
</dbReference>
<accession>A0A7I8WGV6</accession>
<dbReference type="PROSITE" id="PS50821">
    <property type="entry name" value="PAZ"/>
    <property type="match status" value="1"/>
</dbReference>
<proteinExistence type="inferred from homology"/>
<dbReference type="EMBL" id="CAJFDI010000003">
    <property type="protein sequence ID" value="CAD5222526.1"/>
    <property type="molecule type" value="Genomic_DNA"/>
</dbReference>
<dbReference type="Pfam" id="PF02171">
    <property type="entry name" value="Piwi"/>
    <property type="match status" value="1"/>
</dbReference>
<reference evidence="4" key="1">
    <citation type="submission" date="2020-09" db="EMBL/GenBank/DDBJ databases">
        <authorList>
            <person name="Kikuchi T."/>
        </authorList>
    </citation>
    <scope>NUCLEOTIDE SEQUENCE</scope>
    <source>
        <strain evidence="4">Ka4C1</strain>
    </source>
</reference>
<keyword evidence="5" id="KW-1185">Reference proteome</keyword>
<organism evidence="4 5">
    <name type="scientific">Bursaphelenchus xylophilus</name>
    <name type="common">Pinewood nematode worm</name>
    <name type="synonym">Aphelenchoides xylophilus</name>
    <dbReference type="NCBI Taxonomy" id="6326"/>
    <lineage>
        <taxon>Eukaryota</taxon>
        <taxon>Metazoa</taxon>
        <taxon>Ecdysozoa</taxon>
        <taxon>Nematoda</taxon>
        <taxon>Chromadorea</taxon>
        <taxon>Rhabditida</taxon>
        <taxon>Tylenchina</taxon>
        <taxon>Tylenchomorpha</taxon>
        <taxon>Aphelenchoidea</taxon>
        <taxon>Aphelenchoididae</taxon>
        <taxon>Bursaphelenchus</taxon>
    </lineage>
</organism>
<dbReference type="OrthoDB" id="9981668at2759"/>
<dbReference type="AlphaFoldDB" id="A0A7I8WGV6"/>
<dbReference type="InterPro" id="IPR003100">
    <property type="entry name" value="PAZ_dom"/>
</dbReference>
<dbReference type="Proteomes" id="UP000582659">
    <property type="component" value="Unassembled WGS sequence"/>
</dbReference>
<dbReference type="Proteomes" id="UP000659654">
    <property type="component" value="Unassembled WGS sequence"/>
</dbReference>
<dbReference type="SMR" id="A0A7I8WGV6"/>
<dbReference type="PANTHER" id="PTHR22891">
    <property type="entry name" value="EUKARYOTIC TRANSLATION INITIATION FACTOR 2C"/>
    <property type="match status" value="1"/>
</dbReference>
<feature type="domain" description="PAZ" evidence="2">
    <location>
        <begin position="293"/>
        <end position="395"/>
    </location>
</feature>
<evidence type="ECO:0000313" key="5">
    <source>
        <dbReference type="Proteomes" id="UP000659654"/>
    </source>
</evidence>
<sequence length="922" mass="103962">MANKQSATIEQLAARLGRMDVNQLMAHNEKALLKKGLKKKDAVAPTVAPGTLGNQDSVWTNVYPVRVPDGIKVFYYKIKVEVGVKPKSCVDQRWFDITADRKHEVDARNLMRMAYDVVQHVVATNHDVFLDPKKVAYDGKNNLYAFGQQLEIRDGDVTILEIEAEDDFKPMRRPYKSAKVTIETLRRFSNLSDANDPYVQAMILSLDALTSQGFMKSLDHAFSAPQTAYLFEPRKYGFDAKDLSLPAQSEVGIGGHKTCKFVSANGKPVLGAVLKAKKSPFYVKMCIIDKVLSAWPDIVDNPFGYMDGLNDMLTGLVMEGKHCNLAWPLQIKCVIRESAAEKCFTMPDNSLVSVQDYYKNQYGITLQYPQLPLIEVGARGKESSFHPMELYYICAAQRVKNRHLHYLTADLIKACALLPRDVQNQLSSVRNLFCFDANDQMRDLGISIDETPAKAPARRIAAPGISYRGRMQTVDPAQSTWKGGPYVLPRNEVRWALYSVQERPVLQQQGLIQFGRQFLEALQGKGVNIGEPGECVSHRYEGNETFEKLIKRAKNGKCDMVMFVTQKTLKIQDTIKQWEQTLDIITQNVTVDTAQNAAGIRGPPRRLTMENIANKFNVKLGGLNYRVIDSLQRKTVGENDLFVGITLGRPSIGMYEAREYMTNFDMDGAPNVVAFMANDLADSLAFTGDYIYQHPKMQEVNIENVERIVRETVGRYVKNRGRKPQNVWIFRYGVNEGMYDVILSQEIPLIEHVLKELGCGNLIYIACLKNHGVDFLSGRYNGNKPTEQNLPYGVVIDRVITHHKYAEFYLLSHTARLGTAKVPKYTILANQPSLSMDEIQNITFSLCFAHQIVTTSTSLPTPVYCAEALADRARRNWSSSAKAVLDQAVQEGHDETKDIYEYVTEHLSHETRPGLRNVRFNA</sequence>
<evidence type="ECO:0000259" key="3">
    <source>
        <dbReference type="PROSITE" id="PS50822"/>
    </source>
</evidence>
<dbReference type="InterPro" id="IPR003165">
    <property type="entry name" value="Piwi"/>
</dbReference>
<dbReference type="Pfam" id="PF16486">
    <property type="entry name" value="ArgoN"/>
    <property type="match status" value="1"/>
</dbReference>
<dbReference type="Gene3D" id="2.170.260.10">
    <property type="entry name" value="paz domain"/>
    <property type="match status" value="1"/>
</dbReference>
<comment type="caution">
    <text evidence="4">The sequence shown here is derived from an EMBL/GenBank/DDBJ whole genome shotgun (WGS) entry which is preliminary data.</text>
</comment>
<dbReference type="SUPFAM" id="SSF101690">
    <property type="entry name" value="PAZ domain"/>
    <property type="match status" value="1"/>
</dbReference>
<dbReference type="SMART" id="SM00950">
    <property type="entry name" value="Piwi"/>
    <property type="match status" value="1"/>
</dbReference>
<gene>
    <name evidence="4" type="ORF">BXYJ_LOCUS7494</name>
</gene>
<evidence type="ECO:0000313" key="4">
    <source>
        <dbReference type="EMBL" id="CAD5222526.1"/>
    </source>
</evidence>
<evidence type="ECO:0000256" key="1">
    <source>
        <dbReference type="RuleBase" id="RU361178"/>
    </source>
</evidence>
<dbReference type="SMART" id="SM00949">
    <property type="entry name" value="PAZ"/>
    <property type="match status" value="1"/>
</dbReference>
<dbReference type="InterPro" id="IPR032474">
    <property type="entry name" value="Argonaute_N"/>
</dbReference>
<dbReference type="InterPro" id="IPR036397">
    <property type="entry name" value="RNaseH_sf"/>
</dbReference>
<feature type="domain" description="Piwi" evidence="3">
    <location>
        <begin position="584"/>
        <end position="878"/>
    </location>
</feature>
<evidence type="ECO:0000259" key="2">
    <source>
        <dbReference type="PROSITE" id="PS50821"/>
    </source>
</evidence>
<protein>
    <submittedName>
        <fullName evidence="4">(pine wood nematode) hypothetical protein</fullName>
    </submittedName>
</protein>
<dbReference type="GO" id="GO:0003723">
    <property type="term" value="F:RNA binding"/>
    <property type="evidence" value="ECO:0007669"/>
    <property type="project" value="InterPro"/>
</dbReference>